<evidence type="ECO:0000313" key="3">
    <source>
        <dbReference type="EnsemblProtists" id="EKX48539"/>
    </source>
</evidence>
<evidence type="ECO:0000313" key="2">
    <source>
        <dbReference type="EMBL" id="EKX48539.1"/>
    </source>
</evidence>
<reference evidence="4" key="2">
    <citation type="submission" date="2012-11" db="EMBL/GenBank/DDBJ databases">
        <authorList>
            <person name="Kuo A."/>
            <person name="Curtis B.A."/>
            <person name="Tanifuji G."/>
            <person name="Burki F."/>
            <person name="Gruber A."/>
            <person name="Irimia M."/>
            <person name="Maruyama S."/>
            <person name="Arias M.C."/>
            <person name="Ball S.G."/>
            <person name="Gile G.H."/>
            <person name="Hirakawa Y."/>
            <person name="Hopkins J.F."/>
            <person name="Rensing S.A."/>
            <person name="Schmutz J."/>
            <person name="Symeonidi A."/>
            <person name="Elias M."/>
            <person name="Eveleigh R.J."/>
            <person name="Herman E.K."/>
            <person name="Klute M.J."/>
            <person name="Nakayama T."/>
            <person name="Obornik M."/>
            <person name="Reyes-Prieto A."/>
            <person name="Armbrust E.V."/>
            <person name="Aves S.J."/>
            <person name="Beiko R.G."/>
            <person name="Coutinho P."/>
            <person name="Dacks J.B."/>
            <person name="Durnford D.G."/>
            <person name="Fast N.M."/>
            <person name="Green B.R."/>
            <person name="Grisdale C."/>
            <person name="Hempe F."/>
            <person name="Henrissat B."/>
            <person name="Hoppner M.P."/>
            <person name="Ishida K.-I."/>
            <person name="Kim E."/>
            <person name="Koreny L."/>
            <person name="Kroth P.G."/>
            <person name="Liu Y."/>
            <person name="Malik S.-B."/>
            <person name="Maier U.G."/>
            <person name="McRose D."/>
            <person name="Mock T."/>
            <person name="Neilson J.A."/>
            <person name="Onodera N.T."/>
            <person name="Poole A.M."/>
            <person name="Pritham E.J."/>
            <person name="Richards T.A."/>
            <person name="Rocap G."/>
            <person name="Roy S.W."/>
            <person name="Sarai C."/>
            <person name="Schaack S."/>
            <person name="Shirato S."/>
            <person name="Slamovits C.H."/>
            <person name="Spencer D.F."/>
            <person name="Suzuki S."/>
            <person name="Worden A.Z."/>
            <person name="Zauner S."/>
            <person name="Barry K."/>
            <person name="Bell C."/>
            <person name="Bharti A.K."/>
            <person name="Crow J.A."/>
            <person name="Grimwood J."/>
            <person name="Kramer R."/>
            <person name="Lindquist E."/>
            <person name="Lucas S."/>
            <person name="Salamov A."/>
            <person name="McFadden G.I."/>
            <person name="Lane C.E."/>
            <person name="Keeling P.J."/>
            <person name="Gray M.W."/>
            <person name="Grigoriev I.V."/>
            <person name="Archibald J.M."/>
        </authorList>
    </citation>
    <scope>NUCLEOTIDE SEQUENCE</scope>
    <source>
        <strain evidence="4">CCMP2712</strain>
    </source>
</reference>
<dbReference type="RefSeq" id="XP_005835519.1">
    <property type="nucleotide sequence ID" value="XM_005835462.1"/>
</dbReference>
<gene>
    <name evidence="2" type="ORF">GUITHDRAFT_151772</name>
</gene>
<proteinExistence type="predicted"/>
<dbReference type="EMBL" id="JH992985">
    <property type="protein sequence ID" value="EKX48539.1"/>
    <property type="molecule type" value="Genomic_DNA"/>
</dbReference>
<reference evidence="3" key="3">
    <citation type="submission" date="2015-06" db="UniProtKB">
        <authorList>
            <consortium name="EnsemblProtists"/>
        </authorList>
    </citation>
    <scope>IDENTIFICATION</scope>
</reference>
<evidence type="ECO:0000313" key="4">
    <source>
        <dbReference type="Proteomes" id="UP000011087"/>
    </source>
</evidence>
<keyword evidence="1" id="KW-0732">Signal</keyword>
<keyword evidence="4" id="KW-1185">Reference proteome</keyword>
<dbReference type="AlphaFoldDB" id="L1JK57"/>
<name>L1JK57_GUITC</name>
<feature type="signal peptide" evidence="1">
    <location>
        <begin position="1"/>
        <end position="20"/>
    </location>
</feature>
<dbReference type="PaxDb" id="55529-EKX48539"/>
<dbReference type="EnsemblProtists" id="EKX48539">
    <property type="protein sequence ID" value="EKX48539"/>
    <property type="gene ID" value="GUITHDRAFT_151772"/>
</dbReference>
<dbReference type="HOGENOM" id="CLU_1158976_0_0_1"/>
<sequence length="240" mass="26770">MPGWCLVLLLLAHQAPLGGSEPFEVIFPSSVLSCDEACWNEGTLVLQFQLHLHGSFRTQKHLWSFRVSLQDAMSPSAARCSLGPSEPLPIDSHCQETHGIGSLSCMVDLNRVVEGRYKVNVSFFSSAVSPSLYLGAQSHDLLVLRIPHVVIVKPRPEADHAMKGQEAEFQTEFTVHTDTTSRFLRIYAVEILVGDMVVHRESDKLEDGGISSRQMLYPQHVRLKHELKVPPGCHNFSFTL</sequence>
<dbReference type="Proteomes" id="UP000011087">
    <property type="component" value="Unassembled WGS sequence"/>
</dbReference>
<organism evidence="2">
    <name type="scientific">Guillardia theta (strain CCMP2712)</name>
    <name type="common">Cryptophyte</name>
    <dbReference type="NCBI Taxonomy" id="905079"/>
    <lineage>
        <taxon>Eukaryota</taxon>
        <taxon>Cryptophyceae</taxon>
        <taxon>Pyrenomonadales</taxon>
        <taxon>Geminigeraceae</taxon>
        <taxon>Guillardia</taxon>
    </lineage>
</organism>
<protein>
    <submittedName>
        <fullName evidence="2 3">Uncharacterized protein</fullName>
    </submittedName>
</protein>
<evidence type="ECO:0000256" key="1">
    <source>
        <dbReference type="SAM" id="SignalP"/>
    </source>
</evidence>
<dbReference type="GeneID" id="17305269"/>
<reference evidence="2 4" key="1">
    <citation type="journal article" date="2012" name="Nature">
        <title>Algal genomes reveal evolutionary mosaicism and the fate of nucleomorphs.</title>
        <authorList>
            <consortium name="DOE Joint Genome Institute"/>
            <person name="Curtis B.A."/>
            <person name="Tanifuji G."/>
            <person name="Burki F."/>
            <person name="Gruber A."/>
            <person name="Irimia M."/>
            <person name="Maruyama S."/>
            <person name="Arias M.C."/>
            <person name="Ball S.G."/>
            <person name="Gile G.H."/>
            <person name="Hirakawa Y."/>
            <person name="Hopkins J.F."/>
            <person name="Kuo A."/>
            <person name="Rensing S.A."/>
            <person name="Schmutz J."/>
            <person name="Symeonidi A."/>
            <person name="Elias M."/>
            <person name="Eveleigh R.J."/>
            <person name="Herman E.K."/>
            <person name="Klute M.J."/>
            <person name="Nakayama T."/>
            <person name="Obornik M."/>
            <person name="Reyes-Prieto A."/>
            <person name="Armbrust E.V."/>
            <person name="Aves S.J."/>
            <person name="Beiko R.G."/>
            <person name="Coutinho P."/>
            <person name="Dacks J.B."/>
            <person name="Durnford D.G."/>
            <person name="Fast N.M."/>
            <person name="Green B.R."/>
            <person name="Grisdale C.J."/>
            <person name="Hempel F."/>
            <person name="Henrissat B."/>
            <person name="Hoppner M.P."/>
            <person name="Ishida K."/>
            <person name="Kim E."/>
            <person name="Koreny L."/>
            <person name="Kroth P.G."/>
            <person name="Liu Y."/>
            <person name="Malik S.B."/>
            <person name="Maier U.G."/>
            <person name="McRose D."/>
            <person name="Mock T."/>
            <person name="Neilson J.A."/>
            <person name="Onodera N.T."/>
            <person name="Poole A.M."/>
            <person name="Pritham E.J."/>
            <person name="Richards T.A."/>
            <person name="Rocap G."/>
            <person name="Roy S.W."/>
            <person name="Sarai C."/>
            <person name="Schaack S."/>
            <person name="Shirato S."/>
            <person name="Slamovits C.H."/>
            <person name="Spencer D.F."/>
            <person name="Suzuki S."/>
            <person name="Worden A.Z."/>
            <person name="Zauner S."/>
            <person name="Barry K."/>
            <person name="Bell C."/>
            <person name="Bharti A.K."/>
            <person name="Crow J.A."/>
            <person name="Grimwood J."/>
            <person name="Kramer R."/>
            <person name="Lindquist E."/>
            <person name="Lucas S."/>
            <person name="Salamov A."/>
            <person name="McFadden G.I."/>
            <person name="Lane C.E."/>
            <person name="Keeling P.J."/>
            <person name="Gray M.W."/>
            <person name="Grigoriev I.V."/>
            <person name="Archibald J.M."/>
        </authorList>
    </citation>
    <scope>NUCLEOTIDE SEQUENCE</scope>
    <source>
        <strain evidence="2 4">CCMP2712</strain>
    </source>
</reference>
<feature type="chain" id="PRO_5008771446" evidence="1">
    <location>
        <begin position="21"/>
        <end position="240"/>
    </location>
</feature>
<accession>L1JK57</accession>
<dbReference type="KEGG" id="gtt:GUITHDRAFT_151772"/>
<feature type="non-terminal residue" evidence="2">
    <location>
        <position position="240"/>
    </location>
</feature>